<keyword evidence="1" id="KW-0472">Membrane</keyword>
<sequence>MNESSFPFMLVAKYFQSALLTITVLIFGGFATLVVHEARLYNNPIVNPFNLLLLILNSTILSIHIIEINIYSGPMTPLHWKFACHGDITRNNDSRVH</sequence>
<organism evidence="2 3">
    <name type="scientific">Rhizoclosmatium globosum</name>
    <dbReference type="NCBI Taxonomy" id="329046"/>
    <lineage>
        <taxon>Eukaryota</taxon>
        <taxon>Fungi</taxon>
        <taxon>Fungi incertae sedis</taxon>
        <taxon>Chytridiomycota</taxon>
        <taxon>Chytridiomycota incertae sedis</taxon>
        <taxon>Chytridiomycetes</taxon>
        <taxon>Chytridiales</taxon>
        <taxon>Chytriomycetaceae</taxon>
        <taxon>Rhizoclosmatium</taxon>
    </lineage>
</organism>
<evidence type="ECO:0000256" key="1">
    <source>
        <dbReference type="SAM" id="Phobius"/>
    </source>
</evidence>
<gene>
    <name evidence="2" type="ORF">BCR33DRAFT_589586</name>
</gene>
<proteinExistence type="predicted"/>
<evidence type="ECO:0000313" key="2">
    <source>
        <dbReference type="EMBL" id="ORY28900.1"/>
    </source>
</evidence>
<feature type="transmembrane region" description="Helical" evidence="1">
    <location>
        <begin position="14"/>
        <end position="36"/>
    </location>
</feature>
<feature type="transmembrane region" description="Helical" evidence="1">
    <location>
        <begin position="48"/>
        <end position="71"/>
    </location>
</feature>
<reference evidence="2 3" key="1">
    <citation type="submission" date="2016-07" db="EMBL/GenBank/DDBJ databases">
        <title>Pervasive Adenine N6-methylation of Active Genes in Fungi.</title>
        <authorList>
            <consortium name="DOE Joint Genome Institute"/>
            <person name="Mondo S.J."/>
            <person name="Dannebaum R.O."/>
            <person name="Kuo R.C."/>
            <person name="Labutti K."/>
            <person name="Haridas S."/>
            <person name="Kuo A."/>
            <person name="Salamov A."/>
            <person name="Ahrendt S.R."/>
            <person name="Lipzen A."/>
            <person name="Sullivan W."/>
            <person name="Andreopoulos W.B."/>
            <person name="Clum A."/>
            <person name="Lindquist E."/>
            <person name="Daum C."/>
            <person name="Ramamoorthy G.K."/>
            <person name="Gryganskyi A."/>
            <person name="Culley D."/>
            <person name="Magnuson J.K."/>
            <person name="James T.Y."/>
            <person name="O'Malley M.A."/>
            <person name="Stajich J.E."/>
            <person name="Spatafora J.W."/>
            <person name="Visel A."/>
            <person name="Grigoriev I.V."/>
        </authorList>
    </citation>
    <scope>NUCLEOTIDE SEQUENCE [LARGE SCALE GENOMIC DNA]</scope>
    <source>
        <strain evidence="2 3">JEL800</strain>
    </source>
</reference>
<comment type="caution">
    <text evidence="2">The sequence shown here is derived from an EMBL/GenBank/DDBJ whole genome shotgun (WGS) entry which is preliminary data.</text>
</comment>
<keyword evidence="1" id="KW-0812">Transmembrane</keyword>
<dbReference type="Proteomes" id="UP000193642">
    <property type="component" value="Unassembled WGS sequence"/>
</dbReference>
<keyword evidence="1" id="KW-1133">Transmembrane helix</keyword>
<accession>A0A1Y2B2W4</accession>
<evidence type="ECO:0000313" key="3">
    <source>
        <dbReference type="Proteomes" id="UP000193642"/>
    </source>
</evidence>
<keyword evidence="3" id="KW-1185">Reference proteome</keyword>
<dbReference type="AlphaFoldDB" id="A0A1Y2B2W4"/>
<protein>
    <submittedName>
        <fullName evidence="2">Uncharacterized protein</fullName>
    </submittedName>
</protein>
<dbReference type="EMBL" id="MCGO01000091">
    <property type="protein sequence ID" value="ORY28900.1"/>
    <property type="molecule type" value="Genomic_DNA"/>
</dbReference>
<name>A0A1Y2B2W4_9FUNG</name>